<gene>
    <name evidence="1" type="ORF">FBEOM_12020</name>
</gene>
<protein>
    <submittedName>
        <fullName evidence="1">Uncharacterized protein</fullName>
    </submittedName>
</protein>
<dbReference type="AlphaFoldDB" id="A0A9P5A8D6"/>
<evidence type="ECO:0000313" key="2">
    <source>
        <dbReference type="Proteomes" id="UP000730481"/>
    </source>
</evidence>
<keyword evidence="2" id="KW-1185">Reference proteome</keyword>
<sequence>MTIQTSRQFSDTRRSSVLDFSNPFFRMSISRGYSCGRICLDLANRPPNRLNYLNSASFVFRGDLNDTGFKISDDGSKTPTGSLFPKMNPTVKRVSLDLVHCLSKGLCDIIRALRRGSAIAWDGLVGEVAVGAHNDNGLRIKPLSA</sequence>
<reference evidence="1" key="1">
    <citation type="journal article" date="2017" name="Mycologia">
        <title>Fusarium algeriense, sp. nov., a novel toxigenic crown rot pathogen of durum wheat from Algeria is nested in the Fusarium burgessii species complex.</title>
        <authorList>
            <person name="Laraba I."/>
            <person name="Keddad A."/>
            <person name="Boureghda H."/>
            <person name="Abdallah N."/>
            <person name="Vaughan M.M."/>
            <person name="Proctor R.H."/>
            <person name="Busman M."/>
            <person name="O'Donnell K."/>
        </authorList>
    </citation>
    <scope>NUCLEOTIDE SEQUENCE</scope>
    <source>
        <strain evidence="1">NRRL 25174</strain>
    </source>
</reference>
<proteinExistence type="predicted"/>
<comment type="caution">
    <text evidence="1">The sequence shown here is derived from an EMBL/GenBank/DDBJ whole genome shotgun (WGS) entry which is preliminary data.</text>
</comment>
<dbReference type="EMBL" id="PVQB02000727">
    <property type="protein sequence ID" value="KAF4334155.1"/>
    <property type="molecule type" value="Genomic_DNA"/>
</dbReference>
<accession>A0A9P5A8D6</accession>
<reference evidence="1" key="2">
    <citation type="submission" date="2020-02" db="EMBL/GenBank/DDBJ databases">
        <title>Identification and distribution of gene clusters putatively required for synthesis of sphingolipid metabolism inhibitors in phylogenetically diverse species of the filamentous fungus Fusarium.</title>
        <authorList>
            <person name="Kim H.-S."/>
            <person name="Busman M."/>
            <person name="Brown D.W."/>
            <person name="Divon H."/>
            <person name="Uhlig S."/>
            <person name="Proctor R.H."/>
        </authorList>
    </citation>
    <scope>NUCLEOTIDE SEQUENCE</scope>
    <source>
        <strain evidence="1">NRRL 25174</strain>
    </source>
</reference>
<evidence type="ECO:0000313" key="1">
    <source>
        <dbReference type="EMBL" id="KAF4334155.1"/>
    </source>
</evidence>
<name>A0A9P5A8D6_9HYPO</name>
<organism evidence="1 2">
    <name type="scientific">Fusarium beomiforme</name>
    <dbReference type="NCBI Taxonomy" id="44412"/>
    <lineage>
        <taxon>Eukaryota</taxon>
        <taxon>Fungi</taxon>
        <taxon>Dikarya</taxon>
        <taxon>Ascomycota</taxon>
        <taxon>Pezizomycotina</taxon>
        <taxon>Sordariomycetes</taxon>
        <taxon>Hypocreomycetidae</taxon>
        <taxon>Hypocreales</taxon>
        <taxon>Nectriaceae</taxon>
        <taxon>Fusarium</taxon>
        <taxon>Fusarium burgessii species complex</taxon>
    </lineage>
</organism>
<dbReference type="Proteomes" id="UP000730481">
    <property type="component" value="Unassembled WGS sequence"/>
</dbReference>